<evidence type="ECO:0000313" key="2">
    <source>
        <dbReference type="Proteomes" id="UP000254461"/>
    </source>
</evidence>
<dbReference type="AlphaFoldDB" id="A0A380JNC6"/>
<dbReference type="Proteomes" id="UP000254461">
    <property type="component" value="Unassembled WGS sequence"/>
</dbReference>
<protein>
    <recommendedName>
        <fullName evidence="3">Phage protein</fullName>
    </recommendedName>
</protein>
<accession>A0A380JNC6</accession>
<dbReference type="RefSeq" id="WP_200831597.1">
    <property type="nucleotide sequence ID" value="NZ_UHFF01000002.1"/>
</dbReference>
<organism evidence="1 2">
    <name type="scientific">Streptococcus equi subsp. equi</name>
    <dbReference type="NCBI Taxonomy" id="148942"/>
    <lineage>
        <taxon>Bacteria</taxon>
        <taxon>Bacillati</taxon>
        <taxon>Bacillota</taxon>
        <taxon>Bacilli</taxon>
        <taxon>Lactobacillales</taxon>
        <taxon>Streptococcaceae</taxon>
        <taxon>Streptococcus</taxon>
    </lineage>
</organism>
<proteinExistence type="predicted"/>
<sequence length="57" mass="6600">MKLKVLKPFGDHKENIIRQVDEVFEISKTRFDELSASVPADFYEEVKATKAKKGEEE</sequence>
<evidence type="ECO:0008006" key="3">
    <source>
        <dbReference type="Google" id="ProtNLM"/>
    </source>
</evidence>
<evidence type="ECO:0000313" key="1">
    <source>
        <dbReference type="EMBL" id="SUN44682.1"/>
    </source>
</evidence>
<gene>
    <name evidence="1" type="ORF">NCTC12092_00181</name>
</gene>
<name>A0A380JNC6_9STRE</name>
<reference evidence="1 2" key="1">
    <citation type="submission" date="2018-06" db="EMBL/GenBank/DDBJ databases">
        <authorList>
            <consortium name="Pathogen Informatics"/>
            <person name="Doyle S."/>
        </authorList>
    </citation>
    <scope>NUCLEOTIDE SEQUENCE [LARGE SCALE GENOMIC DNA]</scope>
    <source>
        <strain evidence="1 2">NCTC12092</strain>
    </source>
</reference>
<dbReference type="EMBL" id="UHFF01000002">
    <property type="protein sequence ID" value="SUN44682.1"/>
    <property type="molecule type" value="Genomic_DNA"/>
</dbReference>